<accession>A0A2A2KIS5</accession>
<evidence type="ECO:0000256" key="6">
    <source>
        <dbReference type="ARBA" id="ARBA00022737"/>
    </source>
</evidence>
<comment type="caution">
    <text evidence="11">The sequence shown here is derived from an EMBL/GenBank/DDBJ whole genome shotgun (WGS) entry which is preliminary data.</text>
</comment>
<dbReference type="PANTHER" id="PTHR13720:SF50">
    <property type="entry name" value="ECHINODERM MICROTUBULE-ASSOCIATED PROTEIN-LIKE 2"/>
    <property type="match status" value="1"/>
</dbReference>
<dbReference type="CDD" id="cd21931">
    <property type="entry name" value="TD_EMAP-like"/>
    <property type="match status" value="1"/>
</dbReference>
<feature type="region of interest" description="Disordered" evidence="8">
    <location>
        <begin position="70"/>
        <end position="124"/>
    </location>
</feature>
<sequence length="832" mass="92275">MLYKLSVIDEADEDEVLLAENEALRAKIVDLEKIIGSQQNEMMLLKSSTADILLRLNRLEMAFDNAASIRREPQLESHKPLPPRSSQSAYAISNGQSTPKSSTMSKSLYVPSNSGKTHEDDDRNNKLLKAPRCVAGCRTTKWQTTTKVADHQLNPLRQEDEDSRPPGISRQDHHLVEQLQPFQREAYSHLQQIEAACMFRRHHLQPRSKGVAQSLNPTADQDAPKIKPPKLEHVYGFRGKDVRDNLHSLPTGELVFFAGNVVVLMNSDEGTQRFYEDHTSDVRCIAIHPNRLLIASGQATRHTPDKALLEHRAPITTTEQLEKQLEEAHTEAHIRIWDSVTLSTVKIIGGYKAIFDRGIASMSFSQTDGGNLLSVIDEAHQHSLSAANDAIYGVRFHPHQKNLLIVYGKGHFTIWILEPKNRVLHKHSLSFEGRDKPKSVLSLCFAEDGQIVTGDSNGTISVWDSVNGAMKIIKQAHNVHPGGVYALSKTKKESIISAGKDGVISEWNAEDLVRVRRPVDLPDDCGVPRRILQHYGQFYLSTSNNSLLSGTFEGGFSQIISGDADDVTCCATLASGAFITCSASGNVKRWNTIEKKCDWSKNFGDSIECCSIDHTSTLLLIGCTSGQWSFIDLSSKEQITGNKESTQPITCVQFSPNGVLFFVATKELSAQIYRLDASRRFHQAIRIGSLPSWIQSADWDAESKFIRANTSVGHYIVWNASSGETPDVSATRDLEWATTNCRISFETSLLVHSTNGISKVCRSQNNSLIYAGKEDGAIRVLECPVKSVTAGYHEIRGHSNTVNSLLALSANKFISNGITDCSLFQWSHEDSF</sequence>
<dbReference type="InterPro" id="IPR049813">
    <property type="entry name" value="Elp-1-like_TD"/>
</dbReference>
<comment type="subcellular location">
    <subcellularLocation>
        <location evidence="1">Cytoplasm</location>
        <location evidence="1">Cytoskeleton</location>
    </subcellularLocation>
</comment>
<dbReference type="InterPro" id="IPR055442">
    <property type="entry name" value="Beta-prop_EML-like_2nd"/>
</dbReference>
<evidence type="ECO:0000259" key="9">
    <source>
        <dbReference type="Pfam" id="PF23409"/>
    </source>
</evidence>
<evidence type="ECO:0000313" key="12">
    <source>
        <dbReference type="Proteomes" id="UP000218231"/>
    </source>
</evidence>
<evidence type="ECO:0000256" key="4">
    <source>
        <dbReference type="ARBA" id="ARBA00022574"/>
    </source>
</evidence>
<dbReference type="Proteomes" id="UP000218231">
    <property type="component" value="Unassembled WGS sequence"/>
</dbReference>
<keyword evidence="6" id="KW-0677">Repeat</keyword>
<protein>
    <submittedName>
        <fullName evidence="11">Uncharacterized protein</fullName>
    </submittedName>
</protein>
<evidence type="ECO:0000256" key="7">
    <source>
        <dbReference type="ARBA" id="ARBA00023212"/>
    </source>
</evidence>
<dbReference type="SMART" id="SM00320">
    <property type="entry name" value="WD40"/>
    <property type="match status" value="9"/>
</dbReference>
<keyword evidence="12" id="KW-1185">Reference proteome</keyword>
<feature type="domain" description="EML-like first beta-propeller" evidence="9">
    <location>
        <begin position="271"/>
        <end position="550"/>
    </location>
</feature>
<dbReference type="Gene3D" id="2.130.10.10">
    <property type="entry name" value="YVTN repeat-like/Quinoprotein amine dehydrogenase"/>
    <property type="match status" value="2"/>
</dbReference>
<dbReference type="InterPro" id="IPR050630">
    <property type="entry name" value="WD_repeat_EMAP"/>
</dbReference>
<dbReference type="Pfam" id="PF23409">
    <property type="entry name" value="Beta-prop_EML"/>
    <property type="match status" value="1"/>
</dbReference>
<keyword evidence="3" id="KW-0963">Cytoplasm</keyword>
<dbReference type="InterPro" id="IPR005108">
    <property type="entry name" value="HELP"/>
</dbReference>
<dbReference type="InterPro" id="IPR015943">
    <property type="entry name" value="WD40/YVTN_repeat-like_dom_sf"/>
</dbReference>
<feature type="region of interest" description="Disordered" evidence="8">
    <location>
        <begin position="149"/>
        <end position="168"/>
    </location>
</feature>
<dbReference type="GO" id="GO:0005874">
    <property type="term" value="C:microtubule"/>
    <property type="evidence" value="ECO:0007669"/>
    <property type="project" value="UniProtKB-KW"/>
</dbReference>
<evidence type="ECO:0000256" key="1">
    <source>
        <dbReference type="ARBA" id="ARBA00004245"/>
    </source>
</evidence>
<evidence type="ECO:0000259" key="10">
    <source>
        <dbReference type="Pfam" id="PF23414"/>
    </source>
</evidence>
<organism evidence="11 12">
    <name type="scientific">Diploscapter pachys</name>
    <dbReference type="NCBI Taxonomy" id="2018661"/>
    <lineage>
        <taxon>Eukaryota</taxon>
        <taxon>Metazoa</taxon>
        <taxon>Ecdysozoa</taxon>
        <taxon>Nematoda</taxon>
        <taxon>Chromadorea</taxon>
        <taxon>Rhabditida</taxon>
        <taxon>Rhabditina</taxon>
        <taxon>Rhabditomorpha</taxon>
        <taxon>Rhabditoidea</taxon>
        <taxon>Rhabditidae</taxon>
        <taxon>Diploscapter</taxon>
    </lineage>
</organism>
<dbReference type="STRING" id="2018661.A0A2A2KIS5"/>
<dbReference type="GO" id="GO:0008017">
    <property type="term" value="F:microtubule binding"/>
    <property type="evidence" value="ECO:0007669"/>
    <property type="project" value="TreeGrafter"/>
</dbReference>
<dbReference type="GO" id="GO:0072686">
    <property type="term" value="C:mitotic spindle"/>
    <property type="evidence" value="ECO:0007669"/>
    <property type="project" value="TreeGrafter"/>
</dbReference>
<feature type="compositionally biased region" description="Polar residues" evidence="8">
    <location>
        <begin position="84"/>
        <end position="115"/>
    </location>
</feature>
<dbReference type="InterPro" id="IPR055439">
    <property type="entry name" value="Beta-prop_EML_1st"/>
</dbReference>
<dbReference type="Pfam" id="PF23414">
    <property type="entry name" value="Beta-prop_EML_2"/>
    <property type="match status" value="1"/>
</dbReference>
<dbReference type="InterPro" id="IPR011047">
    <property type="entry name" value="Quinoprotein_ADH-like_sf"/>
</dbReference>
<evidence type="ECO:0000313" key="11">
    <source>
        <dbReference type="EMBL" id="PAV73739.1"/>
    </source>
</evidence>
<gene>
    <name evidence="11" type="ORF">WR25_17195</name>
</gene>
<comment type="similarity">
    <text evidence="2">Belongs to the WD repeat EMAP family.</text>
</comment>
<name>A0A2A2KIS5_9BILA</name>
<evidence type="ECO:0000256" key="8">
    <source>
        <dbReference type="SAM" id="MobiDB-lite"/>
    </source>
</evidence>
<reference evidence="11 12" key="1">
    <citation type="journal article" date="2017" name="Curr. Biol.">
        <title>Genome architecture and evolution of a unichromosomal asexual nematode.</title>
        <authorList>
            <person name="Fradin H."/>
            <person name="Zegar C."/>
            <person name="Gutwein M."/>
            <person name="Lucas J."/>
            <person name="Kovtun M."/>
            <person name="Corcoran D."/>
            <person name="Baugh L.R."/>
            <person name="Kiontke K."/>
            <person name="Gunsalus K."/>
            <person name="Fitch D.H."/>
            <person name="Piano F."/>
        </authorList>
    </citation>
    <scope>NUCLEOTIDE SEQUENCE [LARGE SCALE GENOMIC DNA]</scope>
    <source>
        <strain evidence="11">PF1309</strain>
    </source>
</reference>
<keyword evidence="7" id="KW-0206">Cytoskeleton</keyword>
<dbReference type="EMBL" id="LIAE01008539">
    <property type="protein sequence ID" value="PAV73739.1"/>
    <property type="molecule type" value="Genomic_DNA"/>
</dbReference>
<dbReference type="OrthoDB" id="47802at2759"/>
<feature type="compositionally biased region" description="Basic and acidic residues" evidence="8">
    <location>
        <begin position="70"/>
        <end position="79"/>
    </location>
</feature>
<dbReference type="Pfam" id="PF03451">
    <property type="entry name" value="HELP"/>
    <property type="match status" value="1"/>
</dbReference>
<proteinExistence type="inferred from homology"/>
<dbReference type="SUPFAM" id="SSF50998">
    <property type="entry name" value="Quinoprotein alcohol dehydrogenase-like"/>
    <property type="match status" value="3"/>
</dbReference>
<dbReference type="AlphaFoldDB" id="A0A2A2KIS5"/>
<evidence type="ECO:0000256" key="5">
    <source>
        <dbReference type="ARBA" id="ARBA00022701"/>
    </source>
</evidence>
<keyword evidence="5" id="KW-0493">Microtubule</keyword>
<dbReference type="PANTHER" id="PTHR13720">
    <property type="entry name" value="WD-40 REPEAT PROTEIN"/>
    <property type="match status" value="1"/>
</dbReference>
<keyword evidence="4" id="KW-0853">WD repeat</keyword>
<feature type="domain" description="EML-like second beta-propeller" evidence="10">
    <location>
        <begin position="576"/>
        <end position="827"/>
    </location>
</feature>
<evidence type="ECO:0000256" key="2">
    <source>
        <dbReference type="ARBA" id="ARBA00006489"/>
    </source>
</evidence>
<evidence type="ECO:0000256" key="3">
    <source>
        <dbReference type="ARBA" id="ARBA00022490"/>
    </source>
</evidence>
<dbReference type="GO" id="GO:0000226">
    <property type="term" value="P:microtubule cytoskeleton organization"/>
    <property type="evidence" value="ECO:0007669"/>
    <property type="project" value="TreeGrafter"/>
</dbReference>
<dbReference type="InterPro" id="IPR001680">
    <property type="entry name" value="WD40_rpt"/>
</dbReference>